<proteinExistence type="predicted"/>
<name>A0A7S2CGA6_9EUKA</name>
<sequence length="508" mass="56317">MSNKRVTRSRTQQIAASVRTLSSKVLSSTDIQSLLLPSLDFRTFVAFRVVSKDLLSATQHVCEDLIQVLEHAAALYVSPKFAEALELIAQHQPHIGWLLQTPVLAVVAPARHDELIAKSYHLLQARLSRLQKLSVSISLRRASQAPRRMERESSRFMLMHLGVRLGMFTESHEALVELLEAAETAVKGLQELQRSAAVHLPDTAAAHYTLAGFYTYHHRRPELSDALKKAQQHLAAALRIQSRTLGPRHVSTLCSQLVKAQVMLLQSNTAGCARLLTKQLEYCEDTLSPQHPLAAKMLAVMARLRNKQGDEVECGRLQQRVLSMRRSSLGLHHEDTHRSAMDVYTRRRHYVLRESYDEQGYVDMAAAMEVCFEMLQHATLDEGGVHGFALSKSLQGMGDILFQDMAVLAKRGLWSRERTLSLISAAADTAERLPPTPLSDRTIEVGLAAAAAAAGHPFTMTAPPPQHLPAAAAQTHMPPSSRTEIITKLRQLHATLASATEWPPIPLH</sequence>
<reference evidence="1" key="1">
    <citation type="submission" date="2021-01" db="EMBL/GenBank/DDBJ databases">
        <authorList>
            <person name="Corre E."/>
            <person name="Pelletier E."/>
            <person name="Niang G."/>
            <person name="Scheremetjew M."/>
            <person name="Finn R."/>
            <person name="Kale V."/>
            <person name="Holt S."/>
            <person name="Cochrane G."/>
            <person name="Meng A."/>
            <person name="Brown T."/>
            <person name="Cohen L."/>
        </authorList>
    </citation>
    <scope>NUCLEOTIDE SEQUENCE</scope>
    <source>
        <strain evidence="1">UTEX LB 985</strain>
    </source>
</reference>
<organism evidence="1">
    <name type="scientific">Haptolina brevifila</name>
    <dbReference type="NCBI Taxonomy" id="156173"/>
    <lineage>
        <taxon>Eukaryota</taxon>
        <taxon>Haptista</taxon>
        <taxon>Haptophyta</taxon>
        <taxon>Prymnesiophyceae</taxon>
        <taxon>Prymnesiales</taxon>
        <taxon>Prymnesiaceae</taxon>
        <taxon>Haptolina</taxon>
    </lineage>
</organism>
<dbReference type="AlphaFoldDB" id="A0A7S2CGA6"/>
<accession>A0A7S2CGA6</accession>
<protein>
    <submittedName>
        <fullName evidence="1">Uncharacterized protein</fullName>
    </submittedName>
</protein>
<dbReference type="Gene3D" id="1.25.40.10">
    <property type="entry name" value="Tetratricopeptide repeat domain"/>
    <property type="match status" value="1"/>
</dbReference>
<evidence type="ECO:0000313" key="1">
    <source>
        <dbReference type="EMBL" id="CAD9425052.1"/>
    </source>
</evidence>
<dbReference type="EMBL" id="HBGU01016180">
    <property type="protein sequence ID" value="CAD9425052.1"/>
    <property type="molecule type" value="Transcribed_RNA"/>
</dbReference>
<dbReference type="InterPro" id="IPR011990">
    <property type="entry name" value="TPR-like_helical_dom_sf"/>
</dbReference>
<gene>
    <name evidence="1" type="ORF">CBRE1094_LOCUS8717</name>
</gene>